<keyword evidence="5" id="KW-0732">Signal</keyword>
<dbReference type="Pfam" id="PF07715">
    <property type="entry name" value="Plug"/>
    <property type="match status" value="1"/>
</dbReference>
<evidence type="ECO:0000256" key="4">
    <source>
        <dbReference type="ARBA" id="ARBA00022692"/>
    </source>
</evidence>
<name>A0ABQ5V4Z9_9PROT</name>
<evidence type="ECO:0000259" key="12">
    <source>
        <dbReference type="Pfam" id="PF07715"/>
    </source>
</evidence>
<dbReference type="SUPFAM" id="SSF56935">
    <property type="entry name" value="Porins"/>
    <property type="match status" value="1"/>
</dbReference>
<evidence type="ECO:0000313" key="14">
    <source>
        <dbReference type="Proteomes" id="UP001161391"/>
    </source>
</evidence>
<comment type="subcellular location">
    <subcellularLocation>
        <location evidence="1">Cell outer membrane</location>
        <topology evidence="1">Multi-pass membrane protein</topology>
    </subcellularLocation>
</comment>
<gene>
    <name evidence="13" type="ORF">GCM10007853_00410</name>
</gene>
<dbReference type="InterPro" id="IPR039426">
    <property type="entry name" value="TonB-dep_rcpt-like"/>
</dbReference>
<evidence type="ECO:0000256" key="7">
    <source>
        <dbReference type="ARBA" id="ARBA00023136"/>
    </source>
</evidence>
<dbReference type="InterPro" id="IPR036942">
    <property type="entry name" value="Beta-barrel_TonB_sf"/>
</dbReference>
<accession>A0ABQ5V4Z9</accession>
<reference evidence="13" key="2">
    <citation type="submission" date="2023-01" db="EMBL/GenBank/DDBJ databases">
        <title>Draft genome sequence of Algimonas ampicilliniresistens strain NBRC 108219.</title>
        <authorList>
            <person name="Sun Q."/>
            <person name="Mori K."/>
        </authorList>
    </citation>
    <scope>NUCLEOTIDE SEQUENCE</scope>
    <source>
        <strain evidence="13">NBRC 108219</strain>
    </source>
</reference>
<feature type="domain" description="TonB-dependent receptor plug" evidence="12">
    <location>
        <begin position="48"/>
        <end position="120"/>
    </location>
</feature>
<dbReference type="PANTHER" id="PTHR30069:SF29">
    <property type="entry name" value="HEMOGLOBIN AND HEMOGLOBIN-HAPTOGLOBIN-BINDING PROTEIN 1-RELATED"/>
    <property type="match status" value="1"/>
</dbReference>
<evidence type="ECO:0000313" key="13">
    <source>
        <dbReference type="EMBL" id="GLQ22167.1"/>
    </source>
</evidence>
<organism evidence="13 14">
    <name type="scientific">Algimonas ampicilliniresistens</name>
    <dbReference type="NCBI Taxonomy" id="1298735"/>
    <lineage>
        <taxon>Bacteria</taxon>
        <taxon>Pseudomonadati</taxon>
        <taxon>Pseudomonadota</taxon>
        <taxon>Alphaproteobacteria</taxon>
        <taxon>Maricaulales</taxon>
        <taxon>Robiginitomaculaceae</taxon>
        <taxon>Algimonas</taxon>
    </lineage>
</organism>
<dbReference type="InterPro" id="IPR000531">
    <property type="entry name" value="Beta-barrel_TonB"/>
</dbReference>
<dbReference type="Gene3D" id="2.40.170.20">
    <property type="entry name" value="TonB-dependent receptor, beta-barrel domain"/>
    <property type="match status" value="1"/>
</dbReference>
<keyword evidence="7 10" id="KW-0472">Membrane</keyword>
<proteinExistence type="inferred from homology"/>
<evidence type="ECO:0000256" key="9">
    <source>
        <dbReference type="ARBA" id="ARBA00023237"/>
    </source>
</evidence>
<keyword evidence="2" id="KW-0813">Transport</keyword>
<dbReference type="EMBL" id="BSNK01000001">
    <property type="protein sequence ID" value="GLQ22167.1"/>
    <property type="molecule type" value="Genomic_DNA"/>
</dbReference>
<evidence type="ECO:0000256" key="8">
    <source>
        <dbReference type="ARBA" id="ARBA00023170"/>
    </source>
</evidence>
<sequence length="694" mass="76564">MGIGLGARDFTIIAVVLASTAAPVFARQDVAVPAEQAANLDSFAPSFFTQFQPNTALDMVERIPGFTLRSGDDERGFGVADTNFLINGRRPSTKSQDAEDILSRIPAGTVVRIEVLDGASLDIPGLSGQVVNVVARAVELSGRWRYSARFEEGTEPQILEGEVVLSGRRGDLGFSVGLKNRQFTLTEDSVERFFDSSGALIEDRTEDVYLRNVAPSANLNLTWTPTIGRFAGHVANLNASIEKDNENNGLREIFTAIDPTRTSGESFADIGEDEIQIEIGGDYALPLPIAGLDGTLKLIALNQLDDGESGVVFVSARDGSIPLRTKFSEDFKEGELIGRAEYGFKAGSGHDVQISVEYAYNFLESATTFQNSFTAPIIDEVRVEEDRFNARITDSWQISSDLSLQTSIGAEYSSLQVVNPLSDARNFFRPKGFAAVSYRVSDRYTLRAKADRSVGQLDFDTFVSTRNLVDNLLTSGNAEIKPSQSTELSLEFERTDDKLLSGRIRPYLELIEDPIDRILLSNNAEAPGNLDSATRYGIEANATLLFDTLGVPGLRLEASGGIGESEIDDPLTGEQRQINFNEEYSYSLFARYDIPQSNIALTGRVNNDESSPFYRLDDIRTIDVRRPFLSLGLIHKNVFGMQLTISGTNLLDNTVIQERDRFLTPDRRLGPLIRSERFERQRGRRLSITLTDTF</sequence>
<dbReference type="Gene3D" id="2.170.130.10">
    <property type="entry name" value="TonB-dependent receptor, plug domain"/>
    <property type="match status" value="1"/>
</dbReference>
<dbReference type="Pfam" id="PF00593">
    <property type="entry name" value="TonB_dep_Rec_b-barrel"/>
    <property type="match status" value="1"/>
</dbReference>
<reference evidence="13" key="1">
    <citation type="journal article" date="2014" name="Int. J. Syst. Evol. Microbiol.">
        <title>Complete genome of a new Firmicutes species belonging to the dominant human colonic microbiota ('Ruminococcus bicirculans') reveals two chromosomes and a selective capacity to utilize plant glucans.</title>
        <authorList>
            <consortium name="NISC Comparative Sequencing Program"/>
            <person name="Wegmann U."/>
            <person name="Louis P."/>
            <person name="Goesmann A."/>
            <person name="Henrissat B."/>
            <person name="Duncan S.H."/>
            <person name="Flint H.J."/>
        </authorList>
    </citation>
    <scope>NUCLEOTIDE SEQUENCE</scope>
    <source>
        <strain evidence="13">NBRC 108219</strain>
    </source>
</reference>
<evidence type="ECO:0000256" key="1">
    <source>
        <dbReference type="ARBA" id="ARBA00004571"/>
    </source>
</evidence>
<keyword evidence="8 13" id="KW-0675">Receptor</keyword>
<dbReference type="InterPro" id="IPR012910">
    <property type="entry name" value="Plug_dom"/>
</dbReference>
<dbReference type="RefSeq" id="WP_284386440.1">
    <property type="nucleotide sequence ID" value="NZ_BSNK01000001.1"/>
</dbReference>
<keyword evidence="3" id="KW-1134">Transmembrane beta strand</keyword>
<protein>
    <submittedName>
        <fullName evidence="13">TonB-dependent receptor</fullName>
    </submittedName>
</protein>
<comment type="caution">
    <text evidence="13">The sequence shown here is derived from an EMBL/GenBank/DDBJ whole genome shotgun (WGS) entry which is preliminary data.</text>
</comment>
<comment type="similarity">
    <text evidence="10">Belongs to the TonB-dependent receptor family.</text>
</comment>
<dbReference type="PANTHER" id="PTHR30069">
    <property type="entry name" value="TONB-DEPENDENT OUTER MEMBRANE RECEPTOR"/>
    <property type="match status" value="1"/>
</dbReference>
<evidence type="ECO:0000256" key="2">
    <source>
        <dbReference type="ARBA" id="ARBA00022448"/>
    </source>
</evidence>
<evidence type="ECO:0000259" key="11">
    <source>
        <dbReference type="Pfam" id="PF00593"/>
    </source>
</evidence>
<keyword evidence="4" id="KW-0812">Transmembrane</keyword>
<keyword evidence="14" id="KW-1185">Reference proteome</keyword>
<feature type="domain" description="TonB-dependent receptor-like beta-barrel" evidence="11">
    <location>
        <begin position="334"/>
        <end position="599"/>
    </location>
</feature>
<evidence type="ECO:0000256" key="3">
    <source>
        <dbReference type="ARBA" id="ARBA00022452"/>
    </source>
</evidence>
<keyword evidence="6 10" id="KW-0798">TonB box</keyword>
<evidence type="ECO:0000256" key="10">
    <source>
        <dbReference type="RuleBase" id="RU003357"/>
    </source>
</evidence>
<dbReference type="Proteomes" id="UP001161391">
    <property type="component" value="Unassembled WGS sequence"/>
</dbReference>
<evidence type="ECO:0000256" key="5">
    <source>
        <dbReference type="ARBA" id="ARBA00022729"/>
    </source>
</evidence>
<evidence type="ECO:0000256" key="6">
    <source>
        <dbReference type="ARBA" id="ARBA00023077"/>
    </source>
</evidence>
<dbReference type="InterPro" id="IPR037066">
    <property type="entry name" value="Plug_dom_sf"/>
</dbReference>
<keyword evidence="9" id="KW-0998">Cell outer membrane</keyword>